<reference evidence="2" key="1">
    <citation type="submission" date="2021-01" db="EMBL/GenBank/DDBJ databases">
        <title>Modified the classification status of verrucomicrobia.</title>
        <authorList>
            <person name="Feng X."/>
        </authorList>
    </citation>
    <scope>NUCLEOTIDE SEQUENCE</scope>
    <source>
        <strain evidence="2">KCTC 22041</strain>
    </source>
</reference>
<dbReference type="SUPFAM" id="SSF54523">
    <property type="entry name" value="Pili subunits"/>
    <property type="match status" value="1"/>
</dbReference>
<dbReference type="RefSeq" id="WP_200272583.1">
    <property type="nucleotide sequence ID" value="NZ_JAENIJ010000030.1"/>
</dbReference>
<dbReference type="EMBL" id="JAENIJ010000030">
    <property type="protein sequence ID" value="MBK1883931.1"/>
    <property type="molecule type" value="Genomic_DNA"/>
</dbReference>
<sequence length="230" mass="25330">MSLYQPNPRPKSRSRGFSLVELLTVIAIISILMTMGAIGIGNLAAGKGVSSAVASAQGIFDQARATAVSRNTDVRVLISAGDPSDTVNYLRRILIAYHPLDDEGRMTDLWKIDGRGVLLPEQTYFSQDFSRQKNEVDGETMEKMELGPDDTTANYRGVYYYYQINKEGICSTPGASFVIGSGARPPKAEKPRVTSSGKMDFGGFVIWRNSRTSEFRSPAQMNLPEKVKEF</sequence>
<organism evidence="2 3">
    <name type="scientific">Luteolibacter pohnpeiensis</name>
    <dbReference type="NCBI Taxonomy" id="454153"/>
    <lineage>
        <taxon>Bacteria</taxon>
        <taxon>Pseudomonadati</taxon>
        <taxon>Verrucomicrobiota</taxon>
        <taxon>Verrucomicrobiia</taxon>
        <taxon>Verrucomicrobiales</taxon>
        <taxon>Verrucomicrobiaceae</taxon>
        <taxon>Luteolibacter</taxon>
    </lineage>
</organism>
<protein>
    <submittedName>
        <fullName evidence="2">Prepilin-type N-terminal cleavage/methylation domain-containing protein</fullName>
    </submittedName>
</protein>
<proteinExistence type="predicted"/>
<keyword evidence="1" id="KW-0472">Membrane</keyword>
<feature type="transmembrane region" description="Helical" evidence="1">
    <location>
        <begin position="20"/>
        <end position="45"/>
    </location>
</feature>
<dbReference type="NCBIfam" id="TIGR02532">
    <property type="entry name" value="IV_pilin_GFxxxE"/>
    <property type="match status" value="1"/>
</dbReference>
<dbReference type="Gene3D" id="3.30.700.10">
    <property type="entry name" value="Glycoprotein, Type 4 Pilin"/>
    <property type="match status" value="1"/>
</dbReference>
<dbReference type="InterPro" id="IPR012902">
    <property type="entry name" value="N_methyl_site"/>
</dbReference>
<keyword evidence="3" id="KW-1185">Reference proteome</keyword>
<keyword evidence="1" id="KW-1133">Transmembrane helix</keyword>
<comment type="caution">
    <text evidence="2">The sequence shown here is derived from an EMBL/GenBank/DDBJ whole genome shotgun (WGS) entry which is preliminary data.</text>
</comment>
<dbReference type="InterPro" id="IPR045584">
    <property type="entry name" value="Pilin-like"/>
</dbReference>
<dbReference type="Pfam" id="PF07963">
    <property type="entry name" value="N_methyl"/>
    <property type="match status" value="1"/>
</dbReference>
<keyword evidence="1" id="KW-0812">Transmembrane</keyword>
<dbReference type="AlphaFoldDB" id="A0A934S771"/>
<evidence type="ECO:0000313" key="2">
    <source>
        <dbReference type="EMBL" id="MBK1883931.1"/>
    </source>
</evidence>
<gene>
    <name evidence="2" type="ORF">JIN85_16045</name>
</gene>
<name>A0A934S771_9BACT</name>
<evidence type="ECO:0000313" key="3">
    <source>
        <dbReference type="Proteomes" id="UP000603141"/>
    </source>
</evidence>
<accession>A0A934S771</accession>
<dbReference type="Proteomes" id="UP000603141">
    <property type="component" value="Unassembled WGS sequence"/>
</dbReference>
<evidence type="ECO:0000256" key="1">
    <source>
        <dbReference type="SAM" id="Phobius"/>
    </source>
</evidence>